<evidence type="ECO:0000313" key="9">
    <source>
        <dbReference type="EMBL" id="AEP12403.1"/>
    </source>
</evidence>
<keyword evidence="5 8" id="KW-0812">Transmembrane</keyword>
<keyword evidence="10" id="KW-1185">Reference proteome</keyword>
<dbReference type="Proteomes" id="UP000006791">
    <property type="component" value="Chromosome 1"/>
</dbReference>
<dbReference type="GO" id="GO:0005886">
    <property type="term" value="C:plasma membrane"/>
    <property type="evidence" value="ECO:0007669"/>
    <property type="project" value="UniProtKB-SubCell"/>
</dbReference>
<reference evidence="9 10" key="1">
    <citation type="journal article" date="2012" name="Environ. Microbiol.">
        <title>Complete genome of Candidatus Chloracidobacterium thermophilum, a chlorophyll-based photoheterotroph belonging to the phylum Acidobacteria.</title>
        <authorList>
            <person name="Garcia Costas A.M."/>
            <person name="Liu Z."/>
            <person name="Tomsho L.P."/>
            <person name="Schuster S.C."/>
            <person name="Ward D.M."/>
            <person name="Bryant D.A."/>
        </authorList>
    </citation>
    <scope>NUCLEOTIDE SEQUENCE [LARGE SCALE GENOMIC DNA]</scope>
    <source>
        <strain evidence="9 10">B</strain>
    </source>
</reference>
<feature type="transmembrane region" description="Helical" evidence="8">
    <location>
        <begin position="306"/>
        <end position="329"/>
    </location>
</feature>
<evidence type="ECO:0000256" key="2">
    <source>
        <dbReference type="ARBA" id="ARBA00022475"/>
    </source>
</evidence>
<keyword evidence="6 8" id="KW-1133">Transmembrane helix</keyword>
<dbReference type="PANTHER" id="PTHR33908">
    <property type="entry name" value="MANNOSYLTRANSFERASE YKCB-RELATED"/>
    <property type="match status" value="1"/>
</dbReference>
<dbReference type="GO" id="GO:0016763">
    <property type="term" value="F:pentosyltransferase activity"/>
    <property type="evidence" value="ECO:0007669"/>
    <property type="project" value="TreeGrafter"/>
</dbReference>
<feature type="transmembrane region" description="Helical" evidence="8">
    <location>
        <begin position="19"/>
        <end position="36"/>
    </location>
</feature>
<dbReference type="PANTHER" id="PTHR33908:SF11">
    <property type="entry name" value="MEMBRANE PROTEIN"/>
    <property type="match status" value="1"/>
</dbReference>
<evidence type="ECO:0000256" key="3">
    <source>
        <dbReference type="ARBA" id="ARBA00022676"/>
    </source>
</evidence>
<keyword evidence="2" id="KW-1003">Cell membrane</keyword>
<dbReference type="KEGG" id="ctm:Cabther_A1655"/>
<feature type="transmembrane region" description="Helical" evidence="8">
    <location>
        <begin position="341"/>
        <end position="360"/>
    </location>
</feature>
<sequence length="515" mass="57865">MTPTAPDALCLSPVWKQHVWFGLIGLVGTGWLWFAMSRHGIGLSPDSVGYLAVAQHLLEGKGFLSYRGEPFVLQPPLYPLVIATISFLLGSTPATSALLINLLLFVAVAYFSGRLAILITKSFPISIAVCISVILGVPITWVSVFAWSEILFILLTILAFLNLIGFVSSKDKKDLLVCSLYLACSCMVRYAGLFSVFSFLLFLILMPGERLQKKTYRIVAFLYISSLPISLWILRNYILSGTPFGPRTMASLRPNEIIFLFFDTFSGWFIVQTDALQNDIILILILIFLTFAVSTACIYQIKDTNILSLVIFVFTYSLFVFISSVRFAYDPIDNRLLSPVFIPLVIVLLNFSNKVLYPYLKSKVSSSAQSRLIILGAVIWFTHPVLSTLTLGFEVRQEGKGYHAIYWQTSPTLAQVRQARERLIRLPIYTNDPEGLYFLAHIRAEHLPFRFRSTWPESGQAYLIRFKHAYRGGCLDIIEGLRQAADIKPLAQFSDGEIYLVTHKSLLASPTLVPH</sequence>
<keyword evidence="7 8" id="KW-0472">Membrane</keyword>
<feature type="transmembrane region" description="Helical" evidence="8">
    <location>
        <begin position="372"/>
        <end position="393"/>
    </location>
</feature>
<feature type="transmembrane region" description="Helical" evidence="8">
    <location>
        <begin position="78"/>
        <end position="111"/>
    </location>
</feature>
<evidence type="ECO:0008006" key="11">
    <source>
        <dbReference type="Google" id="ProtNLM"/>
    </source>
</evidence>
<proteinExistence type="predicted"/>
<feature type="transmembrane region" description="Helical" evidence="8">
    <location>
        <begin position="150"/>
        <end position="168"/>
    </location>
</feature>
<feature type="transmembrane region" description="Helical" evidence="8">
    <location>
        <begin position="123"/>
        <end position="144"/>
    </location>
</feature>
<evidence type="ECO:0000256" key="7">
    <source>
        <dbReference type="ARBA" id="ARBA00023136"/>
    </source>
</evidence>
<dbReference type="HOGENOM" id="CLU_539478_0_0_0"/>
<organism evidence="9 10">
    <name type="scientific">Chloracidobacterium thermophilum (strain B)</name>
    <dbReference type="NCBI Taxonomy" id="981222"/>
    <lineage>
        <taxon>Bacteria</taxon>
        <taxon>Pseudomonadati</taxon>
        <taxon>Acidobacteriota</taxon>
        <taxon>Terriglobia</taxon>
        <taxon>Terriglobales</taxon>
        <taxon>Acidobacteriaceae</taxon>
        <taxon>Chloracidobacterium</taxon>
    </lineage>
</organism>
<evidence type="ECO:0000256" key="5">
    <source>
        <dbReference type="ARBA" id="ARBA00022692"/>
    </source>
</evidence>
<name>G2LDE3_CHLTF</name>
<dbReference type="STRING" id="981222.Cabther_A1655"/>
<keyword evidence="4" id="KW-0808">Transferase</keyword>
<feature type="transmembrane region" description="Helical" evidence="8">
    <location>
        <begin position="218"/>
        <end position="237"/>
    </location>
</feature>
<evidence type="ECO:0000256" key="1">
    <source>
        <dbReference type="ARBA" id="ARBA00004651"/>
    </source>
</evidence>
<evidence type="ECO:0000256" key="8">
    <source>
        <dbReference type="SAM" id="Phobius"/>
    </source>
</evidence>
<evidence type="ECO:0000256" key="4">
    <source>
        <dbReference type="ARBA" id="ARBA00022679"/>
    </source>
</evidence>
<dbReference type="AlphaFoldDB" id="G2LDE3"/>
<evidence type="ECO:0000313" key="10">
    <source>
        <dbReference type="Proteomes" id="UP000006791"/>
    </source>
</evidence>
<feature type="transmembrane region" description="Helical" evidence="8">
    <location>
        <begin position="280"/>
        <end position="299"/>
    </location>
</feature>
<evidence type="ECO:0000256" key="6">
    <source>
        <dbReference type="ARBA" id="ARBA00022989"/>
    </source>
</evidence>
<gene>
    <name evidence="9" type="ordered locus">Cabther_A1655</name>
</gene>
<dbReference type="GO" id="GO:0009103">
    <property type="term" value="P:lipopolysaccharide biosynthetic process"/>
    <property type="evidence" value="ECO:0007669"/>
    <property type="project" value="UniProtKB-ARBA"/>
</dbReference>
<protein>
    <recommendedName>
        <fullName evidence="11">Glycosyltransferase RgtA/B/C/D-like domain-containing protein</fullName>
    </recommendedName>
</protein>
<comment type="subcellular location">
    <subcellularLocation>
        <location evidence="1">Cell membrane</location>
        <topology evidence="1">Multi-pass membrane protein</topology>
    </subcellularLocation>
</comment>
<keyword evidence="3" id="KW-0328">Glycosyltransferase</keyword>
<dbReference type="EMBL" id="CP002514">
    <property type="protein sequence ID" value="AEP12403.1"/>
    <property type="molecule type" value="Genomic_DNA"/>
</dbReference>
<accession>G2LDE3</accession>
<dbReference type="InterPro" id="IPR050297">
    <property type="entry name" value="LipidA_mod_glycosyltrf_83"/>
</dbReference>
<feature type="transmembrane region" description="Helical" evidence="8">
    <location>
        <begin position="180"/>
        <end position="206"/>
    </location>
</feature>